<evidence type="ECO:0000313" key="2">
    <source>
        <dbReference type="EMBL" id="EGF25973.1"/>
    </source>
</evidence>
<organism evidence="2 3">
    <name type="scientific">Rhodopirellula baltica WH47</name>
    <dbReference type="NCBI Taxonomy" id="991778"/>
    <lineage>
        <taxon>Bacteria</taxon>
        <taxon>Pseudomonadati</taxon>
        <taxon>Planctomycetota</taxon>
        <taxon>Planctomycetia</taxon>
        <taxon>Pirellulales</taxon>
        <taxon>Pirellulaceae</taxon>
        <taxon>Rhodopirellula</taxon>
    </lineage>
</organism>
<proteinExistence type="predicted"/>
<evidence type="ECO:0000259" key="1">
    <source>
        <dbReference type="Pfam" id="PF07589"/>
    </source>
</evidence>
<comment type="caution">
    <text evidence="2">The sequence shown here is derived from an EMBL/GenBank/DDBJ whole genome shotgun (WGS) entry which is preliminary data.</text>
</comment>
<name>F2AWI2_RHOBT</name>
<accession>F2AWI2</accession>
<dbReference type="Proteomes" id="UP000006222">
    <property type="component" value="Unassembled WGS sequence"/>
</dbReference>
<evidence type="ECO:0000313" key="3">
    <source>
        <dbReference type="Proteomes" id="UP000006222"/>
    </source>
</evidence>
<gene>
    <name evidence="2" type="ORF">RBWH47_05087</name>
</gene>
<feature type="domain" description="Ice-binding protein C-terminal" evidence="1">
    <location>
        <begin position="175"/>
        <end position="199"/>
    </location>
</feature>
<dbReference type="InterPro" id="IPR013424">
    <property type="entry name" value="Ice-binding_C"/>
</dbReference>
<dbReference type="AlphaFoldDB" id="F2AWI2"/>
<reference evidence="2 3" key="1">
    <citation type="journal article" date="2013" name="Mar. Genomics">
        <title>Expression of sulfatases in Rhodopirellula baltica and the diversity of sulfatases in the genus Rhodopirellula.</title>
        <authorList>
            <person name="Wegner C.E."/>
            <person name="Richter-Heitmann T."/>
            <person name="Klindworth A."/>
            <person name="Klockow C."/>
            <person name="Richter M."/>
            <person name="Achstetter T."/>
            <person name="Glockner F.O."/>
            <person name="Harder J."/>
        </authorList>
    </citation>
    <scope>NUCLEOTIDE SEQUENCE [LARGE SCALE GENOMIC DNA]</scope>
    <source>
        <strain evidence="2 3">WH47</strain>
    </source>
</reference>
<protein>
    <submittedName>
        <fullName evidence="2">Protein containing PEP-CTERM bacterial domain</fullName>
    </submittedName>
</protein>
<dbReference type="NCBIfam" id="TIGR02595">
    <property type="entry name" value="PEP_CTERM"/>
    <property type="match status" value="1"/>
</dbReference>
<dbReference type="EMBL" id="AFAR01000202">
    <property type="protein sequence ID" value="EGF25973.1"/>
    <property type="molecule type" value="Genomic_DNA"/>
</dbReference>
<dbReference type="Pfam" id="PF07589">
    <property type="entry name" value="PEP-CTERM"/>
    <property type="match status" value="1"/>
</dbReference>
<sequence length="211" mass="22051">MKLDAAITYSLDAVPDSGAFTSGQTISLQLILRENDDGLGGNPSTSLVNGDGLFGFAARLERTTGDAILSNFELADGFSASLGPNPTPNPTETPALWEFNFQSSNPLGDSPGFGTSLTSFVVGTVDVTFGALATTFTTGNLSNPLPNNIGIGQNVANFRSDSITTYGNASFDVTAVPEPSSLALVGVACSAFVLRHCRRKRRCVVLPQKLI</sequence>